<feature type="transmembrane region" description="Helical" evidence="5">
    <location>
        <begin position="111"/>
        <end position="134"/>
    </location>
</feature>
<sequence length="181" mass="19523">MHLVDVLIVVCIAAGAWSGYRSGAIRQVLRIGGTVISYWVAIRYPSILEPLVLKIDDQWGGKIIAGFGTWAVQGVSILLTFALCHLLVSLLTFVIQGIFDLPVLSFVNRMAGTVLGTCIAFLLIAIVVQVSNYVQIPTLNKAIAQSNIAQSFSHILLSGLPSIHGPIQGIPSRSNPFHISY</sequence>
<comment type="subcellular location">
    <subcellularLocation>
        <location evidence="1">Membrane</location>
        <topology evidence="1">Multi-pass membrane protein</topology>
    </subcellularLocation>
</comment>
<dbReference type="EMBL" id="CP089291">
    <property type="protein sequence ID" value="UOF92697.1"/>
    <property type="molecule type" value="Genomic_DNA"/>
</dbReference>
<feature type="transmembrane region" description="Helical" evidence="5">
    <location>
        <begin position="6"/>
        <end position="23"/>
    </location>
</feature>
<evidence type="ECO:0000256" key="1">
    <source>
        <dbReference type="ARBA" id="ARBA00004141"/>
    </source>
</evidence>
<evidence type="ECO:0000313" key="7">
    <source>
        <dbReference type="Proteomes" id="UP000830167"/>
    </source>
</evidence>
<reference evidence="6" key="1">
    <citation type="submission" date="2021-12" db="EMBL/GenBank/DDBJ databases">
        <title>Alicyclobacillaceae gen. nov., sp. nov., isolated from chalcocite enrichment system.</title>
        <authorList>
            <person name="Jiang Z."/>
        </authorList>
    </citation>
    <scope>NUCLEOTIDE SEQUENCE</scope>
    <source>
        <strain evidence="6">MYW30-H2</strain>
    </source>
</reference>
<evidence type="ECO:0000256" key="2">
    <source>
        <dbReference type="ARBA" id="ARBA00022692"/>
    </source>
</evidence>
<dbReference type="InterPro" id="IPR003825">
    <property type="entry name" value="Colicin-V_CvpA"/>
</dbReference>
<keyword evidence="3 5" id="KW-1133">Transmembrane helix</keyword>
<protein>
    <submittedName>
        <fullName evidence="6">CvpA family protein</fullName>
    </submittedName>
</protein>
<dbReference type="PANTHER" id="PTHR37306:SF1">
    <property type="entry name" value="COLICIN V PRODUCTION PROTEIN"/>
    <property type="match status" value="1"/>
</dbReference>
<evidence type="ECO:0000313" key="6">
    <source>
        <dbReference type="EMBL" id="UOF92697.1"/>
    </source>
</evidence>
<proteinExistence type="predicted"/>
<name>A0ABY4CQC5_9BACL</name>
<dbReference type="RefSeq" id="WP_347439367.1">
    <property type="nucleotide sequence ID" value="NZ_CP089291.1"/>
</dbReference>
<accession>A0ABY4CQC5</accession>
<keyword evidence="7" id="KW-1185">Reference proteome</keyword>
<keyword evidence="4 5" id="KW-0472">Membrane</keyword>
<evidence type="ECO:0000256" key="5">
    <source>
        <dbReference type="SAM" id="Phobius"/>
    </source>
</evidence>
<keyword evidence="2 5" id="KW-0812">Transmembrane</keyword>
<dbReference type="Pfam" id="PF02674">
    <property type="entry name" value="Colicin_V"/>
    <property type="match status" value="1"/>
</dbReference>
<feature type="transmembrane region" description="Helical" evidence="5">
    <location>
        <begin position="77"/>
        <end position="99"/>
    </location>
</feature>
<organism evidence="6 7">
    <name type="scientific">Fodinisporobacter ferrooxydans</name>
    <dbReference type="NCBI Taxonomy" id="2901836"/>
    <lineage>
        <taxon>Bacteria</taxon>
        <taxon>Bacillati</taxon>
        <taxon>Bacillota</taxon>
        <taxon>Bacilli</taxon>
        <taxon>Bacillales</taxon>
        <taxon>Alicyclobacillaceae</taxon>
        <taxon>Fodinisporobacter</taxon>
    </lineage>
</organism>
<dbReference type="PANTHER" id="PTHR37306">
    <property type="entry name" value="COLICIN V PRODUCTION PROTEIN"/>
    <property type="match status" value="1"/>
</dbReference>
<evidence type="ECO:0000256" key="4">
    <source>
        <dbReference type="ARBA" id="ARBA00023136"/>
    </source>
</evidence>
<evidence type="ECO:0000256" key="3">
    <source>
        <dbReference type="ARBA" id="ARBA00022989"/>
    </source>
</evidence>
<dbReference type="Proteomes" id="UP000830167">
    <property type="component" value="Chromosome"/>
</dbReference>
<gene>
    <name evidence="6" type="ORF">LSG31_11335</name>
</gene>